<proteinExistence type="predicted"/>
<gene>
    <name evidence="1" type="ORF">ROHU_024655</name>
</gene>
<organism evidence="1 2">
    <name type="scientific">Labeo rohita</name>
    <name type="common">Indian major carp</name>
    <name type="synonym">Cyprinus rohita</name>
    <dbReference type="NCBI Taxonomy" id="84645"/>
    <lineage>
        <taxon>Eukaryota</taxon>
        <taxon>Metazoa</taxon>
        <taxon>Chordata</taxon>
        <taxon>Craniata</taxon>
        <taxon>Vertebrata</taxon>
        <taxon>Euteleostomi</taxon>
        <taxon>Actinopterygii</taxon>
        <taxon>Neopterygii</taxon>
        <taxon>Teleostei</taxon>
        <taxon>Ostariophysi</taxon>
        <taxon>Cypriniformes</taxon>
        <taxon>Cyprinidae</taxon>
        <taxon>Labeoninae</taxon>
        <taxon>Labeonini</taxon>
        <taxon>Labeo</taxon>
    </lineage>
</organism>
<reference evidence="1 2" key="1">
    <citation type="submission" date="2018-03" db="EMBL/GenBank/DDBJ databases">
        <title>Draft genome sequence of Rohu Carp (Labeo rohita).</title>
        <authorList>
            <person name="Das P."/>
            <person name="Kushwaha B."/>
            <person name="Joshi C.G."/>
            <person name="Kumar D."/>
            <person name="Nagpure N.S."/>
            <person name="Sahoo L."/>
            <person name="Das S.P."/>
            <person name="Bit A."/>
            <person name="Patnaik S."/>
            <person name="Meher P.K."/>
            <person name="Jayasankar P."/>
            <person name="Koringa P.G."/>
            <person name="Patel N.V."/>
            <person name="Hinsu A.T."/>
            <person name="Kumar R."/>
            <person name="Pandey M."/>
            <person name="Agarwal S."/>
            <person name="Srivastava S."/>
            <person name="Singh M."/>
            <person name="Iquebal M.A."/>
            <person name="Jaiswal S."/>
            <person name="Angadi U.B."/>
            <person name="Kumar N."/>
            <person name="Raza M."/>
            <person name="Shah T.M."/>
            <person name="Rai A."/>
            <person name="Jena J.K."/>
        </authorList>
    </citation>
    <scope>NUCLEOTIDE SEQUENCE [LARGE SCALE GENOMIC DNA]</scope>
    <source>
        <strain evidence="1">DASCIFA01</strain>
        <tissue evidence="1">Testis</tissue>
    </source>
</reference>
<dbReference type="EMBL" id="QBIY01012628">
    <property type="protein sequence ID" value="RXN20933.1"/>
    <property type="molecule type" value="Genomic_DNA"/>
</dbReference>
<evidence type="ECO:0000313" key="1">
    <source>
        <dbReference type="EMBL" id="RXN20933.1"/>
    </source>
</evidence>
<comment type="caution">
    <text evidence="1">The sequence shown here is derived from an EMBL/GenBank/DDBJ whole genome shotgun (WGS) entry which is preliminary data.</text>
</comment>
<keyword evidence="2" id="KW-1185">Reference proteome</keyword>
<accession>A0A498MM89</accession>
<dbReference type="AlphaFoldDB" id="A0A498MM89"/>
<protein>
    <submittedName>
        <fullName evidence="1">Putative septin-8-A-like protein</fullName>
    </submittedName>
</protein>
<dbReference type="Proteomes" id="UP000290572">
    <property type="component" value="Unassembled WGS sequence"/>
</dbReference>
<sequence>MPHLQAFYVGGLSYAMIKNEGETKLQITYRNTKKGSLTSLSNPTESWEVRKAVGPVRQPYPQHEWPSLQISLLCHRLDTETITAVSQLPQYDMATLSALWELEGGRVYYSEPGNPEAKQALSHASVLPGAVLQSCLRNHPYSWPA</sequence>
<evidence type="ECO:0000313" key="2">
    <source>
        <dbReference type="Proteomes" id="UP000290572"/>
    </source>
</evidence>
<name>A0A498MM89_LABRO</name>